<dbReference type="HOGENOM" id="CLU_953526_0_0_1"/>
<proteinExistence type="predicted"/>
<keyword evidence="2" id="KW-1185">Reference proteome</keyword>
<organism evidence="1 2">
    <name type="scientific">Pseudocercospora fijiensis (strain CIRAD86)</name>
    <name type="common">Black leaf streak disease fungus</name>
    <name type="synonym">Mycosphaerella fijiensis</name>
    <dbReference type="NCBI Taxonomy" id="383855"/>
    <lineage>
        <taxon>Eukaryota</taxon>
        <taxon>Fungi</taxon>
        <taxon>Dikarya</taxon>
        <taxon>Ascomycota</taxon>
        <taxon>Pezizomycotina</taxon>
        <taxon>Dothideomycetes</taxon>
        <taxon>Dothideomycetidae</taxon>
        <taxon>Mycosphaerellales</taxon>
        <taxon>Mycosphaerellaceae</taxon>
        <taxon>Pseudocercospora</taxon>
    </lineage>
</organism>
<dbReference type="RefSeq" id="XP_007920583.1">
    <property type="nucleotide sequence ID" value="XM_007922392.1"/>
</dbReference>
<gene>
    <name evidence="1" type="ORF">MYCFIDRAFT_84951</name>
</gene>
<dbReference type="VEuPathDB" id="FungiDB:MYCFIDRAFT_84951"/>
<dbReference type="Proteomes" id="UP000016932">
    <property type="component" value="Unassembled WGS sequence"/>
</dbReference>
<accession>N1Q797</accession>
<evidence type="ECO:0008006" key="3">
    <source>
        <dbReference type="Google" id="ProtNLM"/>
    </source>
</evidence>
<dbReference type="KEGG" id="pfj:MYCFIDRAFT_84951"/>
<dbReference type="GeneID" id="19342279"/>
<dbReference type="AlphaFoldDB" id="N1Q797"/>
<name>N1Q797_PSEFD</name>
<sequence>MSYYLPVEVLEHIVSHLDPMQPTRSHRGPAWRGDAQARKALNALSVASRTCCRIAEPYLYSSIDIDGSLESFGSLELLLQTLLRRRELALHVRRIRVGDFVPDPADPGGKSRLIFVNLNGGETLTPIALWDEVPKIVLDRRSYNDLLRDKGHFPAIKFLDGTYTLGARHGCKDYRIPHPRRFSAVKDVYATCDHYFSEHVGKLLSDSNYSTLDEIAIELLSHLRAQYLDENGSIDPHRYITIPELHSKIVQAHWQKEATGRSRLRDFSSQHGWIPAIHEAGMITIRRKKNPS</sequence>
<evidence type="ECO:0000313" key="2">
    <source>
        <dbReference type="Proteomes" id="UP000016932"/>
    </source>
</evidence>
<protein>
    <recommendedName>
        <fullName evidence="3">F-box domain-containing protein</fullName>
    </recommendedName>
</protein>
<reference evidence="1 2" key="1">
    <citation type="journal article" date="2012" name="PLoS Pathog.">
        <title>Diverse lifestyles and strategies of plant pathogenesis encoded in the genomes of eighteen Dothideomycetes fungi.</title>
        <authorList>
            <person name="Ohm R.A."/>
            <person name="Feau N."/>
            <person name="Henrissat B."/>
            <person name="Schoch C.L."/>
            <person name="Horwitz B.A."/>
            <person name="Barry K.W."/>
            <person name="Condon B.J."/>
            <person name="Copeland A.C."/>
            <person name="Dhillon B."/>
            <person name="Glaser F."/>
            <person name="Hesse C.N."/>
            <person name="Kosti I."/>
            <person name="LaButti K."/>
            <person name="Lindquist E.A."/>
            <person name="Lucas S."/>
            <person name="Salamov A.A."/>
            <person name="Bradshaw R.E."/>
            <person name="Ciuffetti L."/>
            <person name="Hamelin R.C."/>
            <person name="Kema G.H.J."/>
            <person name="Lawrence C."/>
            <person name="Scott J.A."/>
            <person name="Spatafora J.W."/>
            <person name="Turgeon B.G."/>
            <person name="de Wit P.J.G.M."/>
            <person name="Zhong S."/>
            <person name="Goodwin S.B."/>
            <person name="Grigoriev I.V."/>
        </authorList>
    </citation>
    <scope>NUCLEOTIDE SEQUENCE [LARGE SCALE GENOMIC DNA]</scope>
    <source>
        <strain evidence="1 2">CIRAD86</strain>
    </source>
</reference>
<dbReference type="OrthoDB" id="10389727at2759"/>
<evidence type="ECO:0000313" key="1">
    <source>
        <dbReference type="EMBL" id="EME88504.1"/>
    </source>
</evidence>
<dbReference type="EMBL" id="KB446555">
    <property type="protein sequence ID" value="EME88504.1"/>
    <property type="molecule type" value="Genomic_DNA"/>
</dbReference>